<organism evidence="1 2">
    <name type="scientific">Mucilaginibacter xinganensis</name>
    <dbReference type="NCBI Taxonomy" id="1234841"/>
    <lineage>
        <taxon>Bacteria</taxon>
        <taxon>Pseudomonadati</taxon>
        <taxon>Bacteroidota</taxon>
        <taxon>Sphingobacteriia</taxon>
        <taxon>Sphingobacteriales</taxon>
        <taxon>Sphingobacteriaceae</taxon>
        <taxon>Mucilaginibacter</taxon>
    </lineage>
</organism>
<protein>
    <submittedName>
        <fullName evidence="1">Uncharacterized protein</fullName>
    </submittedName>
</protein>
<dbReference type="AlphaFoldDB" id="A0A223NW01"/>
<accession>A0A223NW01</accession>
<keyword evidence="2" id="KW-1185">Reference proteome</keyword>
<evidence type="ECO:0000313" key="1">
    <source>
        <dbReference type="EMBL" id="ASU34055.1"/>
    </source>
</evidence>
<evidence type="ECO:0000313" key="2">
    <source>
        <dbReference type="Proteomes" id="UP000215002"/>
    </source>
</evidence>
<sequence>MASHFIGFNKNRAGVFKVYSTEDGEFIAHSFQQIVDKINSNSDLIY</sequence>
<gene>
    <name evidence="1" type="ORF">MuYL_2165</name>
</gene>
<name>A0A223NW01_9SPHI</name>
<dbReference type="Proteomes" id="UP000215002">
    <property type="component" value="Chromosome"/>
</dbReference>
<proteinExistence type="predicted"/>
<reference evidence="1 2" key="1">
    <citation type="submission" date="2017-08" db="EMBL/GenBank/DDBJ databases">
        <title>Complete genome sequence of Mucilaginibacter sp. strain BJC16-A31.</title>
        <authorList>
            <consortium name="Henan University of Science and Technology"/>
            <person name="You X."/>
        </authorList>
    </citation>
    <scope>NUCLEOTIDE SEQUENCE [LARGE SCALE GENOMIC DNA]</scope>
    <source>
        <strain evidence="1 2">BJC16-A31</strain>
    </source>
</reference>
<dbReference type="EMBL" id="CP022743">
    <property type="protein sequence ID" value="ASU34055.1"/>
    <property type="molecule type" value="Genomic_DNA"/>
</dbReference>
<dbReference type="KEGG" id="muc:MuYL_2165"/>